<dbReference type="Proteomes" id="UP001320898">
    <property type="component" value="Unassembled WGS sequence"/>
</dbReference>
<name>A0AAW5QY69_9HYPH</name>
<dbReference type="InterPro" id="IPR036259">
    <property type="entry name" value="MFS_trans_sf"/>
</dbReference>
<evidence type="ECO:0000256" key="6">
    <source>
        <dbReference type="ARBA" id="ARBA00022989"/>
    </source>
</evidence>
<reference evidence="10 11" key="1">
    <citation type="submission" date="2022-04" db="EMBL/GenBank/DDBJ databases">
        <authorList>
            <person name="Ye Y.-Q."/>
            <person name="Du Z.-J."/>
        </authorList>
    </citation>
    <scope>NUCLEOTIDE SEQUENCE [LARGE SCALE GENOMIC DNA]</scope>
    <source>
        <strain evidence="10 11">A6E488</strain>
    </source>
</reference>
<comment type="similarity">
    <text evidence="2 8">Belongs to the major facilitator superfamily. Bcr/CmlA family.</text>
</comment>
<dbReference type="InterPro" id="IPR020846">
    <property type="entry name" value="MFS_dom"/>
</dbReference>
<feature type="transmembrane region" description="Helical" evidence="8">
    <location>
        <begin position="76"/>
        <end position="95"/>
    </location>
</feature>
<dbReference type="GO" id="GO:0005886">
    <property type="term" value="C:plasma membrane"/>
    <property type="evidence" value="ECO:0007669"/>
    <property type="project" value="UniProtKB-SubCell"/>
</dbReference>
<keyword evidence="6 8" id="KW-1133">Transmembrane helix</keyword>
<proteinExistence type="inferred from homology"/>
<dbReference type="Pfam" id="PF07690">
    <property type="entry name" value="MFS_1"/>
    <property type="match status" value="1"/>
</dbReference>
<dbReference type="Gene3D" id="1.20.1720.10">
    <property type="entry name" value="Multidrug resistance protein D"/>
    <property type="match status" value="1"/>
</dbReference>
<dbReference type="GO" id="GO:0042910">
    <property type="term" value="F:xenobiotic transmembrane transporter activity"/>
    <property type="evidence" value="ECO:0007669"/>
    <property type="project" value="InterPro"/>
</dbReference>
<evidence type="ECO:0000313" key="11">
    <source>
        <dbReference type="Proteomes" id="UP001320898"/>
    </source>
</evidence>
<dbReference type="InterPro" id="IPR004812">
    <property type="entry name" value="Efflux_drug-R_Bcr/CmlA"/>
</dbReference>
<keyword evidence="3 8" id="KW-0813">Transport</keyword>
<feature type="transmembrane region" description="Helical" evidence="8">
    <location>
        <begin position="244"/>
        <end position="266"/>
    </location>
</feature>
<organism evidence="10 11">
    <name type="scientific">Microbaculum marinisediminis</name>
    <dbReference type="NCBI Taxonomy" id="2931392"/>
    <lineage>
        <taxon>Bacteria</taxon>
        <taxon>Pseudomonadati</taxon>
        <taxon>Pseudomonadota</taxon>
        <taxon>Alphaproteobacteria</taxon>
        <taxon>Hyphomicrobiales</taxon>
        <taxon>Tepidamorphaceae</taxon>
        <taxon>Microbaculum</taxon>
    </lineage>
</organism>
<dbReference type="NCBIfam" id="TIGR00710">
    <property type="entry name" value="efflux_Bcr_CflA"/>
    <property type="match status" value="1"/>
</dbReference>
<keyword evidence="8" id="KW-0997">Cell inner membrane</keyword>
<dbReference type="InterPro" id="IPR011701">
    <property type="entry name" value="MFS"/>
</dbReference>
<feature type="transmembrane region" description="Helical" evidence="8">
    <location>
        <begin position="278"/>
        <end position="299"/>
    </location>
</feature>
<evidence type="ECO:0000313" key="10">
    <source>
        <dbReference type="EMBL" id="MCT8972082.1"/>
    </source>
</evidence>
<keyword evidence="5 8" id="KW-0812">Transmembrane</keyword>
<feature type="transmembrane region" description="Helical" evidence="8">
    <location>
        <begin position="376"/>
        <end position="395"/>
    </location>
</feature>
<feature type="transmembrane region" description="Helical" evidence="8">
    <location>
        <begin position="134"/>
        <end position="156"/>
    </location>
</feature>
<feature type="domain" description="Major facilitator superfamily (MFS) profile" evidence="9">
    <location>
        <begin position="7"/>
        <end position="396"/>
    </location>
</feature>
<dbReference type="CDD" id="cd17320">
    <property type="entry name" value="MFS_MdfA_MDR_like"/>
    <property type="match status" value="1"/>
</dbReference>
<evidence type="ECO:0000259" key="9">
    <source>
        <dbReference type="PROSITE" id="PS50850"/>
    </source>
</evidence>
<feature type="transmembrane region" description="Helical" evidence="8">
    <location>
        <begin position="344"/>
        <end position="364"/>
    </location>
</feature>
<dbReference type="PANTHER" id="PTHR23502:SF132">
    <property type="entry name" value="POLYAMINE TRANSPORTER 2-RELATED"/>
    <property type="match status" value="1"/>
</dbReference>
<protein>
    <recommendedName>
        <fullName evidence="8">Bcr/CflA family efflux transporter</fullName>
    </recommendedName>
</protein>
<feature type="transmembrane region" description="Helical" evidence="8">
    <location>
        <begin position="101"/>
        <end position="122"/>
    </location>
</feature>
<dbReference type="PROSITE" id="PS50850">
    <property type="entry name" value="MFS"/>
    <property type="match status" value="1"/>
</dbReference>
<evidence type="ECO:0000256" key="3">
    <source>
        <dbReference type="ARBA" id="ARBA00022448"/>
    </source>
</evidence>
<dbReference type="RefSeq" id="WP_261615659.1">
    <property type="nucleotide sequence ID" value="NZ_JALIDZ010000004.1"/>
</dbReference>
<dbReference type="EMBL" id="JALIDZ010000004">
    <property type="protein sequence ID" value="MCT8972082.1"/>
    <property type="molecule type" value="Genomic_DNA"/>
</dbReference>
<keyword evidence="7 8" id="KW-0472">Membrane</keyword>
<feature type="transmembrane region" description="Helical" evidence="8">
    <location>
        <begin position="162"/>
        <end position="182"/>
    </location>
</feature>
<dbReference type="SUPFAM" id="SSF103473">
    <property type="entry name" value="MFS general substrate transporter"/>
    <property type="match status" value="1"/>
</dbReference>
<sequence length="405" mass="41148">MTFRPDTIALTALLGLLTALGPLSTDMYLPSLPSLTTELGSTPTEGQLTLSAFLIGFASTQIFYGPLSDRYGRRPALLVGLSIFVLATVLCAIAQSMPLLIAARFAQALGASGPIVLARAIARDLYSGRRAGQELAMMASIMGIVPTVAPAIGGVLEITFGWRSTFIVAAAIGLILFAAVALRLPETRPDSGAPSTPLGMIRIFGRLIRDARFLVYVSLVCLSYGCIFVFISVSSFILQGLYGLSPIGFGVSFGLCSLGYIGGTIAGRHVTGRFGIDAGIAVGITLMALGGVATLAVVIADVGGVYSVVGMSTVVFAGVGAALAQSMAGALMPFPGNAGAASSLMGVCQMTFSALAGVLVAGILDAGLFANQAMPLAVALAALGLAAAAVYLGGWKVRAAARAGE</sequence>
<evidence type="ECO:0000256" key="7">
    <source>
        <dbReference type="ARBA" id="ARBA00023136"/>
    </source>
</evidence>
<comment type="subcellular location">
    <subcellularLocation>
        <location evidence="8">Cell inner membrane</location>
        <topology evidence="8">Multi-pass membrane protein</topology>
    </subcellularLocation>
    <subcellularLocation>
        <location evidence="1">Cell membrane</location>
        <topology evidence="1">Multi-pass membrane protein</topology>
    </subcellularLocation>
</comment>
<comment type="caution">
    <text evidence="8">Lacks conserved residue(s) required for the propagation of feature annotation.</text>
</comment>
<evidence type="ECO:0000256" key="4">
    <source>
        <dbReference type="ARBA" id="ARBA00022475"/>
    </source>
</evidence>
<feature type="transmembrane region" description="Helical" evidence="8">
    <location>
        <begin position="213"/>
        <end position="238"/>
    </location>
</feature>
<keyword evidence="4" id="KW-1003">Cell membrane</keyword>
<keyword evidence="11" id="KW-1185">Reference proteome</keyword>
<dbReference type="AlphaFoldDB" id="A0AAW5QY69"/>
<comment type="caution">
    <text evidence="10">The sequence shown here is derived from an EMBL/GenBank/DDBJ whole genome shotgun (WGS) entry which is preliminary data.</text>
</comment>
<feature type="transmembrane region" description="Helical" evidence="8">
    <location>
        <begin position="46"/>
        <end position="64"/>
    </location>
</feature>
<accession>A0AAW5QY69</accession>
<dbReference type="GO" id="GO:1990961">
    <property type="term" value="P:xenobiotic detoxification by transmembrane export across the plasma membrane"/>
    <property type="evidence" value="ECO:0007669"/>
    <property type="project" value="InterPro"/>
</dbReference>
<evidence type="ECO:0000256" key="1">
    <source>
        <dbReference type="ARBA" id="ARBA00004651"/>
    </source>
</evidence>
<dbReference type="PANTHER" id="PTHR23502">
    <property type="entry name" value="MAJOR FACILITATOR SUPERFAMILY"/>
    <property type="match status" value="1"/>
</dbReference>
<evidence type="ECO:0000256" key="2">
    <source>
        <dbReference type="ARBA" id="ARBA00006236"/>
    </source>
</evidence>
<evidence type="ECO:0000256" key="8">
    <source>
        <dbReference type="RuleBase" id="RU365088"/>
    </source>
</evidence>
<gene>
    <name evidence="10" type="ORF">MUB46_09465</name>
</gene>
<evidence type="ECO:0000256" key="5">
    <source>
        <dbReference type="ARBA" id="ARBA00022692"/>
    </source>
</evidence>